<organismHost>
    <name type="scientific">Lepidoptera</name>
    <name type="common">moths &amp; butterflies</name>
    <dbReference type="NCBI Taxonomy" id="7088"/>
</organismHost>
<feature type="domain" description="Bro-N" evidence="1">
    <location>
        <begin position="1"/>
        <end position="134"/>
    </location>
</feature>
<reference evidence="2" key="2">
    <citation type="journal article" date="2015" name="BMC Genomics">
        <title>Evidence of recent interspecies horizontal gene transfer regarding nucleopolyhedrovirus infection of Spodoptera frugiperda.</title>
        <authorList>
            <person name="Barrera G.P."/>
            <person name="Belaich M.N."/>
            <person name="Patarroyo M.A."/>
            <person name="Villamizar L.F."/>
            <person name="Ghiringhelli P.D."/>
        </authorList>
    </citation>
    <scope>NUCLEOTIDE SEQUENCE</scope>
    <source>
        <strain evidence="2">Colombian</strain>
    </source>
</reference>
<name>A0A0R5RHS1_NPVSF</name>
<accession>A0A0R5RHS1</accession>
<dbReference type="InterPro" id="IPR003497">
    <property type="entry name" value="BRO_N_domain"/>
</dbReference>
<dbReference type="SMART" id="SM01040">
    <property type="entry name" value="Bro-N"/>
    <property type="match status" value="1"/>
</dbReference>
<sequence>MASVKINLFKFGDEEIELRYVIGDNDEVFFVGKDIATMLKYENTKKAIIDHVDDKYKIAFGDIKTLMPSVIVNARLLKINNLLPCPNVLYVHPQTIMINKSGVIQLIMKSKLSYAVELQEWMFEEVIPQVLCTGKYSPQAALTEEKEIVKHFQVQMKNKDEQVQNLIVQLSKVTEHKNAMIEKLLNNVNNMYTKLQDTVSKTNEIMLQKDKQINKLLDKLDDVSERVVQYPADDTKMPMICIAKNNNDFEVIVGQQKYVKAQKLKRKFYNYEIIVESKRPNPMLDWTNVTQSLKNEFSEESLKKKSRSLSFTNSEDAERFKTAIQKMLTIKKCV</sequence>
<dbReference type="PANTHER" id="PTHR36180">
    <property type="entry name" value="DNA-BINDING PROTEIN-RELATED-RELATED"/>
    <property type="match status" value="1"/>
</dbReference>
<reference evidence="2" key="1">
    <citation type="submission" date="2013-11" db="EMBL/GenBank/DDBJ databases">
        <authorList>
            <person name="Hoang H.T."/>
            <person name="Killian M.L."/>
            <person name="Madson D.M."/>
            <person name="Arruda P.H.E."/>
            <person name="Sun D."/>
            <person name="Schwartz K.J."/>
            <person name="Yoon K."/>
        </authorList>
    </citation>
    <scope>NUCLEOTIDE SEQUENCE</scope>
    <source>
        <strain evidence="2">Colombian</strain>
    </source>
</reference>
<gene>
    <name evidence="2" type="primary">BRO-A</name>
</gene>
<dbReference type="PROSITE" id="PS51750">
    <property type="entry name" value="BRO_N"/>
    <property type="match status" value="1"/>
</dbReference>
<evidence type="ECO:0000259" key="1">
    <source>
        <dbReference type="PROSITE" id="PS51750"/>
    </source>
</evidence>
<dbReference type="EMBL" id="KF891883">
    <property type="protein sequence ID" value="AIW01480.1"/>
    <property type="molecule type" value="Genomic_DNA"/>
</dbReference>
<dbReference type="PANTHER" id="PTHR36180:SF2">
    <property type="entry name" value="BRO FAMILY PROTEIN"/>
    <property type="match status" value="1"/>
</dbReference>
<protein>
    <submittedName>
        <fullName evidence="2">BRO-A protein</fullName>
    </submittedName>
</protein>
<proteinExistence type="predicted"/>
<evidence type="ECO:0000313" key="2">
    <source>
        <dbReference type="EMBL" id="AIW01480.1"/>
    </source>
</evidence>
<organism evidence="2">
    <name type="scientific">Spodoptera frugiperda nuclear polyhedrosis virus</name>
    <name type="common">SfNPV</name>
    <dbReference type="NCBI Taxonomy" id="10455"/>
    <lineage>
        <taxon>Viruses</taxon>
        <taxon>Viruses incertae sedis</taxon>
        <taxon>Naldaviricetes</taxon>
        <taxon>Lefavirales</taxon>
        <taxon>Baculoviridae</taxon>
        <taxon>Alphabaculovirus</taxon>
        <taxon>Alphabaculovirus spofrugiperdae</taxon>
    </lineage>
</organism>
<dbReference type="Pfam" id="PF02498">
    <property type="entry name" value="Bro-N"/>
    <property type="match status" value="1"/>
</dbReference>